<protein>
    <submittedName>
        <fullName evidence="8">Ribonuclease J</fullName>
    </submittedName>
</protein>
<keyword evidence="6" id="KW-0694">RNA-binding</keyword>
<dbReference type="Proteomes" id="UP000243978">
    <property type="component" value="Unassembled WGS sequence"/>
</dbReference>
<dbReference type="RefSeq" id="WP_107844723.1">
    <property type="nucleotide sequence ID" value="NZ_QBKS01000001.1"/>
</dbReference>
<evidence type="ECO:0000256" key="4">
    <source>
        <dbReference type="ARBA" id="ARBA00022833"/>
    </source>
</evidence>
<dbReference type="SUPFAM" id="SSF56281">
    <property type="entry name" value="Metallo-hydrolase/oxidoreductase"/>
    <property type="match status" value="1"/>
</dbReference>
<dbReference type="AlphaFoldDB" id="A0A2T6BKG3"/>
<dbReference type="GO" id="GO:0046872">
    <property type="term" value="F:metal ion binding"/>
    <property type="evidence" value="ECO:0007669"/>
    <property type="project" value="UniProtKB-KW"/>
</dbReference>
<evidence type="ECO:0000256" key="2">
    <source>
        <dbReference type="ARBA" id="ARBA00022723"/>
    </source>
</evidence>
<sequence>MAGERLVYLPLGGAGEVGMNMYLYGYGKPNKERFILVDMGVTFPDMDGTPGVDLIFPDIEWIAARADRLDAIFITHAHEDHVGAVGHLYDRLRAPIYARKFTSHIARLKMEEHGYSGEEIEVVGPMPHQVQVGAFKVGLMPISHSIPESSALVIDTPEGRVVHSGDFKIDETPGLGEPFDREAFGSLGPVKALICDSTNVFSRHEGRSESTVGPNIVPIVREAEGLVVATTFASNIARVRTLAQAGVDAGRSVVLLGRSMQKMVRAGLETGVVTDFPPYLAPEEAGDIPRQNLMILATGSQGERRAATAQLSRGKFLGFSLKEGDTVIFSSKTIPGNETSVGQIVNNFSEMGVDVIDDKMADIHVSGHANRPDLEEMHRLVKPQILVPNHGEHRMLREHATIGEAGGIASVVAPNGTMVSLSGNRPEVVEFIETGRLYLDGAVQIGALDGIVRDRIRMALNGQVVVGVLIDEDDEALEPWVELRGLAEMGRSKAPLADVLEEELGQFLGRANGATISDDDKLEEQLRRIVRNTSQSEIGKKPEVVVLISRLTA</sequence>
<reference evidence="8 9" key="1">
    <citation type="submission" date="2018-04" db="EMBL/GenBank/DDBJ databases">
        <title>Genomic Encyclopedia of Archaeal and Bacterial Type Strains, Phase II (KMG-II): from individual species to whole genera.</title>
        <authorList>
            <person name="Goeker M."/>
        </authorList>
    </citation>
    <scope>NUCLEOTIDE SEQUENCE [LARGE SCALE GENOMIC DNA]</scope>
    <source>
        <strain evidence="8 9">DSM 100977</strain>
    </source>
</reference>
<evidence type="ECO:0000256" key="3">
    <source>
        <dbReference type="ARBA" id="ARBA00022801"/>
    </source>
</evidence>
<keyword evidence="2" id="KW-0479">Metal-binding</keyword>
<gene>
    <name evidence="8" type="ORF">C8N43_1195</name>
</gene>
<dbReference type="Gene3D" id="3.60.15.10">
    <property type="entry name" value="Ribonuclease Z/Hydroxyacylglutathione hydrolase-like"/>
    <property type="match status" value="1"/>
</dbReference>
<comment type="caution">
    <text evidence="8">The sequence shown here is derived from an EMBL/GenBank/DDBJ whole genome shotgun (WGS) entry which is preliminary data.</text>
</comment>
<dbReference type="OrthoDB" id="9770211at2"/>
<dbReference type="Pfam" id="PF17770">
    <property type="entry name" value="RNase_J_C"/>
    <property type="match status" value="1"/>
</dbReference>
<keyword evidence="9" id="KW-1185">Reference proteome</keyword>
<dbReference type="InterPro" id="IPR055132">
    <property type="entry name" value="RNase_J_b_CASP"/>
</dbReference>
<evidence type="ECO:0000256" key="5">
    <source>
        <dbReference type="ARBA" id="ARBA00022839"/>
    </source>
</evidence>
<dbReference type="Pfam" id="PF07521">
    <property type="entry name" value="RMMBL"/>
    <property type="match status" value="1"/>
</dbReference>
<name>A0A2T6BKG3_9RHOB</name>
<dbReference type="InterPro" id="IPR042173">
    <property type="entry name" value="RNase_J_2"/>
</dbReference>
<dbReference type="EMBL" id="QBKS01000001">
    <property type="protein sequence ID" value="PTX56536.1"/>
    <property type="molecule type" value="Genomic_DNA"/>
</dbReference>
<dbReference type="PANTHER" id="PTHR43694">
    <property type="entry name" value="RIBONUCLEASE J"/>
    <property type="match status" value="1"/>
</dbReference>
<keyword evidence="5" id="KW-0269">Exonuclease</keyword>
<evidence type="ECO:0000313" key="9">
    <source>
        <dbReference type="Proteomes" id="UP000243978"/>
    </source>
</evidence>
<dbReference type="InterPro" id="IPR041636">
    <property type="entry name" value="RNase_J_C"/>
</dbReference>
<keyword evidence="4" id="KW-0862">Zinc</keyword>
<organism evidence="8 9">
    <name type="scientific">Litoreibacter ponti</name>
    <dbReference type="NCBI Taxonomy" id="1510457"/>
    <lineage>
        <taxon>Bacteria</taxon>
        <taxon>Pseudomonadati</taxon>
        <taxon>Pseudomonadota</taxon>
        <taxon>Alphaproteobacteria</taxon>
        <taxon>Rhodobacterales</taxon>
        <taxon>Roseobacteraceae</taxon>
        <taxon>Litoreibacter</taxon>
    </lineage>
</organism>
<dbReference type="SMART" id="SM00849">
    <property type="entry name" value="Lactamase_B"/>
    <property type="match status" value="1"/>
</dbReference>
<accession>A0A2T6BKG3</accession>
<evidence type="ECO:0000313" key="8">
    <source>
        <dbReference type="EMBL" id="PTX56536.1"/>
    </source>
</evidence>
<dbReference type="InterPro" id="IPR036866">
    <property type="entry name" value="RibonucZ/Hydroxyglut_hydro"/>
</dbReference>
<evidence type="ECO:0000256" key="1">
    <source>
        <dbReference type="ARBA" id="ARBA00022722"/>
    </source>
</evidence>
<dbReference type="Gene3D" id="3.40.50.10710">
    <property type="entry name" value="Metallo-hydrolase/oxidoreductase"/>
    <property type="match status" value="1"/>
</dbReference>
<proteinExistence type="predicted"/>
<dbReference type="CDD" id="cd07714">
    <property type="entry name" value="RNaseJ_MBL-fold"/>
    <property type="match status" value="1"/>
</dbReference>
<dbReference type="InterPro" id="IPR001279">
    <property type="entry name" value="Metallo-B-lactamas"/>
</dbReference>
<dbReference type="PROSITE" id="PS01292">
    <property type="entry name" value="UPF0036"/>
    <property type="match status" value="1"/>
</dbReference>
<dbReference type="PANTHER" id="PTHR43694:SF1">
    <property type="entry name" value="RIBONUCLEASE J"/>
    <property type="match status" value="1"/>
</dbReference>
<dbReference type="Pfam" id="PF22505">
    <property type="entry name" value="RNase_J_b_CASP"/>
    <property type="match status" value="1"/>
</dbReference>
<keyword evidence="1" id="KW-0540">Nuclease</keyword>
<dbReference type="GO" id="GO:0004527">
    <property type="term" value="F:exonuclease activity"/>
    <property type="evidence" value="ECO:0007669"/>
    <property type="project" value="UniProtKB-KW"/>
</dbReference>
<dbReference type="Gene3D" id="3.10.20.580">
    <property type="match status" value="1"/>
</dbReference>
<keyword evidence="3" id="KW-0378">Hydrolase</keyword>
<dbReference type="InterPro" id="IPR011108">
    <property type="entry name" value="RMMBL"/>
</dbReference>
<dbReference type="Pfam" id="PF00753">
    <property type="entry name" value="Lactamase_B"/>
    <property type="match status" value="1"/>
</dbReference>
<dbReference type="InterPro" id="IPR001587">
    <property type="entry name" value="RNase_J_CS"/>
</dbReference>
<evidence type="ECO:0000259" key="7">
    <source>
        <dbReference type="SMART" id="SM00849"/>
    </source>
</evidence>
<evidence type="ECO:0000256" key="6">
    <source>
        <dbReference type="ARBA" id="ARBA00022884"/>
    </source>
</evidence>
<feature type="domain" description="Metallo-beta-lactamase" evidence="7">
    <location>
        <begin position="18"/>
        <end position="216"/>
    </location>
</feature>
<dbReference type="GO" id="GO:0003723">
    <property type="term" value="F:RNA binding"/>
    <property type="evidence" value="ECO:0007669"/>
    <property type="project" value="UniProtKB-KW"/>
</dbReference>